<proteinExistence type="predicted"/>
<protein>
    <submittedName>
        <fullName evidence="1">Uncharacterized protein</fullName>
    </submittedName>
</protein>
<evidence type="ECO:0000313" key="2">
    <source>
        <dbReference type="Proteomes" id="UP000006693"/>
    </source>
</evidence>
<accession>A0A0H2WBQ3</accession>
<dbReference type="PATRIC" id="fig|243160.12.peg.4696"/>
<dbReference type="EMBL" id="CP000011">
    <property type="protein sequence ID" value="AAU46526.1"/>
    <property type="molecule type" value="Genomic_DNA"/>
</dbReference>
<organism evidence="1 2">
    <name type="scientific">Burkholderia mallei (strain ATCC 23344)</name>
    <dbReference type="NCBI Taxonomy" id="243160"/>
    <lineage>
        <taxon>Bacteria</taxon>
        <taxon>Pseudomonadati</taxon>
        <taxon>Pseudomonadota</taxon>
        <taxon>Betaproteobacteria</taxon>
        <taxon>Burkholderiales</taxon>
        <taxon>Burkholderiaceae</taxon>
        <taxon>Burkholderia</taxon>
        <taxon>pseudomallei group</taxon>
    </lineage>
</organism>
<evidence type="ECO:0000313" key="1">
    <source>
        <dbReference type="EMBL" id="AAU46526.1"/>
    </source>
</evidence>
<reference evidence="1 2" key="1">
    <citation type="journal article" date="2004" name="Proc. Natl. Acad. Sci. U.S.A.">
        <title>Structural flexibility in the Burkholderia mallei genome.</title>
        <authorList>
            <person name="Nierman W.C."/>
            <person name="DeShazer D."/>
            <person name="Kim H.S."/>
            <person name="Tettelin H."/>
            <person name="Nelson K.E."/>
            <person name="Feldblyum T."/>
            <person name="Ulrich R.L."/>
            <person name="Ronning C.M."/>
            <person name="Brinkac L.M."/>
            <person name="Daugherty S.C."/>
            <person name="Davidsen T.D."/>
            <person name="Deboy R.T."/>
            <person name="Dimitrov G."/>
            <person name="Dodson R.J."/>
            <person name="Durkin A.S."/>
            <person name="Gwinn M.L."/>
            <person name="Haft D.H."/>
            <person name="Khouri H."/>
            <person name="Kolonay J.F."/>
            <person name="Madupu R."/>
            <person name="Mohammoud Y."/>
            <person name="Nelson W.C."/>
            <person name="Radune D."/>
            <person name="Romero C.M."/>
            <person name="Sarria S."/>
            <person name="Selengut J."/>
            <person name="Shamblin C."/>
            <person name="Sullivan S.A."/>
            <person name="White O."/>
            <person name="Yu Y."/>
            <person name="Zafar N."/>
            <person name="Zhou L."/>
            <person name="Fraser C.M."/>
        </authorList>
    </citation>
    <scope>NUCLEOTIDE SEQUENCE [LARGE SCALE GENOMIC DNA]</scope>
    <source>
        <strain evidence="1 2">ATCC 23344</strain>
    </source>
</reference>
<gene>
    <name evidence="1" type="ordered locus">BMAA1156</name>
</gene>
<dbReference type="AlphaFoldDB" id="A0A0H2WBQ3"/>
<keyword evidence="2" id="KW-1185">Reference proteome</keyword>
<name>A0A0H2WBQ3_BURMA</name>
<dbReference type="KEGG" id="bma:BMAA1156"/>
<dbReference type="HOGENOM" id="CLU_2141170_0_0_4"/>
<sequence length="112" mass="12785">MFLSKSRPSFERARRHRELAPPYRFLDRLARHDLVHVVEQEFDDVELTRGQADRVAVDLDDALDEVDLDVVDVQILAIHDDPRDSQVNGRTVRGALLQVSGQVGATQRRTAR</sequence>
<dbReference type="Proteomes" id="UP000006693">
    <property type="component" value="Chromosome 2"/>
</dbReference>